<comment type="caution">
    <text evidence="8">The sequence shown here is derived from an EMBL/GenBank/DDBJ whole genome shotgun (WGS) entry which is preliminary data.</text>
</comment>
<dbReference type="SMART" id="SM00380">
    <property type="entry name" value="AP2"/>
    <property type="match status" value="1"/>
</dbReference>
<gene>
    <name evidence="8" type="ORF">RJ639_008838</name>
</gene>
<dbReference type="InterPro" id="IPR016177">
    <property type="entry name" value="DNA-bd_dom_sf"/>
</dbReference>
<keyword evidence="9" id="KW-1185">Reference proteome</keyword>
<proteinExistence type="predicted"/>
<dbReference type="SUPFAM" id="SSF54171">
    <property type="entry name" value="DNA-binding domain"/>
    <property type="match status" value="1"/>
</dbReference>
<dbReference type="InterPro" id="IPR044808">
    <property type="entry name" value="ERF_plant"/>
</dbReference>
<keyword evidence="2" id="KW-0611">Plant defense</keyword>
<evidence type="ECO:0000256" key="5">
    <source>
        <dbReference type="ARBA" id="ARBA00023163"/>
    </source>
</evidence>
<dbReference type="AlphaFoldDB" id="A0AA88VSV8"/>
<organism evidence="8 9">
    <name type="scientific">Escallonia herrerae</name>
    <dbReference type="NCBI Taxonomy" id="1293975"/>
    <lineage>
        <taxon>Eukaryota</taxon>
        <taxon>Viridiplantae</taxon>
        <taxon>Streptophyta</taxon>
        <taxon>Embryophyta</taxon>
        <taxon>Tracheophyta</taxon>
        <taxon>Spermatophyta</taxon>
        <taxon>Magnoliopsida</taxon>
        <taxon>eudicotyledons</taxon>
        <taxon>Gunneridae</taxon>
        <taxon>Pentapetalae</taxon>
        <taxon>asterids</taxon>
        <taxon>campanulids</taxon>
        <taxon>Escalloniales</taxon>
        <taxon>Escalloniaceae</taxon>
        <taxon>Escallonia</taxon>
    </lineage>
</organism>
<name>A0AA88VSV8_9ASTE</name>
<evidence type="ECO:0000313" key="9">
    <source>
        <dbReference type="Proteomes" id="UP001188597"/>
    </source>
</evidence>
<sequence length="298" mass="33422">MASTNEVLALELIRQHLLDEFCPGDSFFAELSNCTSIFSEESFVDVEPEVSSSQSDSSSCSSTITISDYLRSNEVNTPDFFNFEQTQNEFFEFESKPQVVDLTQEESSFSGRKPSLKIDLPPVKKFEVLDFGKVVEPTVMVPVEREHYRGVRQRPWGKFAAEIRDPKRRGSRVWLGTYDTAIEAARAYDVAAFKMRGSKAILNFPLEIGKSCVTSAAAAAAEGGRKRRREEEVVVEGEVEQKVIKKEKLPESNLMTQLQCPLTPSSWTGSWDSNVSDLFNMPLLSPLSSHPYPQLPVT</sequence>
<dbReference type="Gene3D" id="3.30.730.10">
    <property type="entry name" value="AP2/ERF domain"/>
    <property type="match status" value="1"/>
</dbReference>
<dbReference type="GO" id="GO:0006952">
    <property type="term" value="P:defense response"/>
    <property type="evidence" value="ECO:0007669"/>
    <property type="project" value="UniProtKB-KW"/>
</dbReference>
<feature type="domain" description="AP2/ERF" evidence="7">
    <location>
        <begin position="147"/>
        <end position="205"/>
    </location>
</feature>
<dbReference type="GO" id="GO:0005634">
    <property type="term" value="C:nucleus"/>
    <property type="evidence" value="ECO:0007669"/>
    <property type="project" value="UniProtKB-SubCell"/>
</dbReference>
<evidence type="ECO:0000256" key="1">
    <source>
        <dbReference type="ARBA" id="ARBA00004123"/>
    </source>
</evidence>
<dbReference type="PROSITE" id="PS51032">
    <property type="entry name" value="AP2_ERF"/>
    <property type="match status" value="1"/>
</dbReference>
<dbReference type="InterPro" id="IPR001471">
    <property type="entry name" value="AP2/ERF_dom"/>
</dbReference>
<dbReference type="PANTHER" id="PTHR31190:SF476">
    <property type="entry name" value="ETHYLENE-RESPONSIVE TRANSCRIPTION FACTOR 1"/>
    <property type="match status" value="1"/>
</dbReference>
<dbReference type="CDD" id="cd00018">
    <property type="entry name" value="AP2"/>
    <property type="match status" value="1"/>
</dbReference>
<keyword evidence="6" id="KW-0539">Nucleus</keyword>
<accession>A0AA88VSV8</accession>
<keyword evidence="5" id="KW-0804">Transcription</keyword>
<dbReference type="GO" id="GO:0003700">
    <property type="term" value="F:DNA-binding transcription factor activity"/>
    <property type="evidence" value="ECO:0007669"/>
    <property type="project" value="InterPro"/>
</dbReference>
<reference evidence="8" key="1">
    <citation type="submission" date="2022-12" db="EMBL/GenBank/DDBJ databases">
        <title>Draft genome assemblies for two species of Escallonia (Escalloniales).</title>
        <authorList>
            <person name="Chanderbali A."/>
            <person name="Dervinis C."/>
            <person name="Anghel I."/>
            <person name="Soltis D."/>
            <person name="Soltis P."/>
            <person name="Zapata F."/>
        </authorList>
    </citation>
    <scope>NUCLEOTIDE SEQUENCE</scope>
    <source>
        <strain evidence="8">UCBG64.0493</strain>
        <tissue evidence="8">Leaf</tissue>
    </source>
</reference>
<keyword evidence="4" id="KW-0238">DNA-binding</keyword>
<dbReference type="GO" id="GO:0009873">
    <property type="term" value="P:ethylene-activated signaling pathway"/>
    <property type="evidence" value="ECO:0007669"/>
    <property type="project" value="InterPro"/>
</dbReference>
<dbReference type="Proteomes" id="UP001188597">
    <property type="component" value="Unassembled WGS sequence"/>
</dbReference>
<evidence type="ECO:0000259" key="7">
    <source>
        <dbReference type="PROSITE" id="PS51032"/>
    </source>
</evidence>
<dbReference type="PRINTS" id="PR00367">
    <property type="entry name" value="ETHRSPELEMNT"/>
</dbReference>
<keyword evidence="3" id="KW-0805">Transcription regulation</keyword>
<evidence type="ECO:0000313" key="8">
    <source>
        <dbReference type="EMBL" id="KAK3014410.1"/>
    </source>
</evidence>
<evidence type="ECO:0000256" key="2">
    <source>
        <dbReference type="ARBA" id="ARBA00022821"/>
    </source>
</evidence>
<protein>
    <recommendedName>
        <fullName evidence="7">AP2/ERF domain-containing protein</fullName>
    </recommendedName>
</protein>
<evidence type="ECO:0000256" key="4">
    <source>
        <dbReference type="ARBA" id="ARBA00023125"/>
    </source>
</evidence>
<evidence type="ECO:0000256" key="6">
    <source>
        <dbReference type="ARBA" id="ARBA00023242"/>
    </source>
</evidence>
<dbReference type="FunFam" id="3.30.730.10:FF:000001">
    <property type="entry name" value="Ethylene-responsive transcription factor 2"/>
    <property type="match status" value="1"/>
</dbReference>
<dbReference type="Pfam" id="PF00847">
    <property type="entry name" value="AP2"/>
    <property type="match status" value="1"/>
</dbReference>
<dbReference type="InterPro" id="IPR036955">
    <property type="entry name" value="AP2/ERF_dom_sf"/>
</dbReference>
<evidence type="ECO:0000256" key="3">
    <source>
        <dbReference type="ARBA" id="ARBA00023015"/>
    </source>
</evidence>
<dbReference type="GO" id="GO:0003677">
    <property type="term" value="F:DNA binding"/>
    <property type="evidence" value="ECO:0007669"/>
    <property type="project" value="UniProtKB-KW"/>
</dbReference>
<dbReference type="EMBL" id="JAVXUP010001223">
    <property type="protein sequence ID" value="KAK3014410.1"/>
    <property type="molecule type" value="Genomic_DNA"/>
</dbReference>
<dbReference type="PANTHER" id="PTHR31190">
    <property type="entry name" value="DNA-BINDING DOMAIN"/>
    <property type="match status" value="1"/>
</dbReference>
<comment type="subcellular location">
    <subcellularLocation>
        <location evidence="1">Nucleus</location>
    </subcellularLocation>
</comment>